<evidence type="ECO:0000256" key="2">
    <source>
        <dbReference type="SAM" id="MobiDB-lite"/>
    </source>
</evidence>
<name>A0A7R8CJ05_LEPSM</name>
<evidence type="ECO:0000313" key="5">
    <source>
        <dbReference type="Proteomes" id="UP000675881"/>
    </source>
</evidence>
<evidence type="ECO:0000259" key="3">
    <source>
        <dbReference type="PROSITE" id="PS50172"/>
    </source>
</evidence>
<dbReference type="InterPro" id="IPR001357">
    <property type="entry name" value="BRCT_dom"/>
</dbReference>
<organism evidence="4 5">
    <name type="scientific">Lepeophtheirus salmonis</name>
    <name type="common">Salmon louse</name>
    <name type="synonym">Caligus salmonis</name>
    <dbReference type="NCBI Taxonomy" id="72036"/>
    <lineage>
        <taxon>Eukaryota</taxon>
        <taxon>Metazoa</taxon>
        <taxon>Ecdysozoa</taxon>
        <taxon>Arthropoda</taxon>
        <taxon>Crustacea</taxon>
        <taxon>Multicrustacea</taxon>
        <taxon>Hexanauplia</taxon>
        <taxon>Copepoda</taxon>
        <taxon>Siphonostomatoida</taxon>
        <taxon>Caligidae</taxon>
        <taxon>Lepeophtheirus</taxon>
    </lineage>
</organism>
<keyword evidence="1" id="KW-0677">Repeat</keyword>
<dbReference type="InterPro" id="IPR036420">
    <property type="entry name" value="BRCT_dom_sf"/>
</dbReference>
<feature type="domain" description="BRCT" evidence="3">
    <location>
        <begin position="365"/>
        <end position="451"/>
    </location>
</feature>
<reference evidence="4" key="1">
    <citation type="submission" date="2021-02" db="EMBL/GenBank/DDBJ databases">
        <authorList>
            <person name="Bekaert M."/>
        </authorList>
    </citation>
    <scope>NUCLEOTIDE SEQUENCE</scope>
    <source>
        <strain evidence="4">IoA-00</strain>
    </source>
</reference>
<dbReference type="CDD" id="cd17731">
    <property type="entry name" value="BRCT_TopBP1_rpt2_like"/>
    <property type="match status" value="2"/>
</dbReference>
<feature type="domain" description="BRCT" evidence="3">
    <location>
        <begin position="176"/>
        <end position="260"/>
    </location>
</feature>
<dbReference type="PANTHER" id="PTHR13561:SF20">
    <property type="entry name" value="DNA TOPOISOMERASE 2-BINDING PROTEIN 1"/>
    <property type="match status" value="1"/>
</dbReference>
<dbReference type="Proteomes" id="UP000675881">
    <property type="component" value="Chromosome 13"/>
</dbReference>
<dbReference type="EMBL" id="HG994592">
    <property type="protein sequence ID" value="CAF2833694.1"/>
    <property type="molecule type" value="Genomic_DNA"/>
</dbReference>
<dbReference type="Pfam" id="PF21298">
    <property type="entry name" value="TopBP1_BRCT0"/>
    <property type="match status" value="1"/>
</dbReference>
<keyword evidence="5" id="KW-1185">Reference proteome</keyword>
<dbReference type="InterPro" id="IPR049542">
    <property type="entry name" value="TopBP1-like_BRCT0"/>
</dbReference>
<proteinExistence type="predicted"/>
<gene>
    <name evidence="4" type="ORF">LSAA_4219</name>
</gene>
<sequence>MKGEDNVNIRFVLPLGKNQTTCSEDLAYAFDQTQDMGLDPIWIHHDEDVFVMDPFDGEAFESIKNSKATIVGPRCLLACLQKKEPVPELPYPMFTAAMKGLIVTSTGFEKEKKAEIQKLIESMSGVYSNTFHDGVTHLIAAVVHSPKYSVAVEKEIPIMTEEWVHGQFSRFKCPALMGLNISVSQMNPKDKDLLKKSIESHGGIYSKALDINSTNVLIVPTPEGEKFSYATKWKIPTLNSNWVFDSIEKGYCLESDEYKIEKKEIVLPQLKKMSLVLLKSLFSGLLKSMHLGRMAPESDFAALKMPCLPPLFPKDEKVSTQTEQITQLGNDIPGQYAAKQDDTTLADPLAPAVNQTTTNESDQSQSAKFLTNKTFSLVGLDEETEQELSEWVDEEGGEIVSADYLGILDYLVLPVYGCNIHNFKAKNEVNHLWLSECLDKGEFLNIEYFCKPYLIDTNLKPLKEVVIGISGFASQERLFLRSLAEALGAISQETFVRKEKEDTKKSTHLICFSPDGNKYEAALRWKTSSCFKRLGERWCPPPDSQPSPSHLQQSYNHKQSLDDDNSNKISEMKTPEKPFWSISRVQERESRKFKLKNAMNELMDPKNLRMQHEATMDFLEAKGLTVLERSEKSFDDLMEDKMNRQGMSWRYPASNQDSIAIDNQTLEHQIQCVDSMKSKENMILSEKENADDNASLANNSEFQSMDIPENMTEEALLQCEEDETNQKYRFMIAGYPDDLKAAFGDLIDSLNNSNISFSNLNCCDPKSTHIIAPKLFRSEKMLCSIASGKNTNMNGGHPNNPFISQLEDGGFEKSLASASYRWRHKIGSKRKGAFEGIVAIIHTTHKRREAFQRLIEFGGEPVKVPKYKIDYESLATRGIAVVEPIFINEFLINDPPPPVETYLIDEFKAYWKRR</sequence>
<dbReference type="Pfam" id="PF12738">
    <property type="entry name" value="PTCB-BRCT"/>
    <property type="match status" value="3"/>
</dbReference>
<dbReference type="InterPro" id="IPR059215">
    <property type="entry name" value="BRCT2_TopBP1-like"/>
</dbReference>
<feature type="compositionally biased region" description="Polar residues" evidence="2">
    <location>
        <begin position="546"/>
        <end position="558"/>
    </location>
</feature>
<dbReference type="Gene3D" id="3.40.50.10190">
    <property type="entry name" value="BRCT domain"/>
    <property type="match status" value="7"/>
</dbReference>
<dbReference type="PANTHER" id="PTHR13561">
    <property type="entry name" value="DNA REPLICATION REGULATOR DPB11-RELATED"/>
    <property type="match status" value="1"/>
</dbReference>
<dbReference type="PROSITE" id="PS50172">
    <property type="entry name" value="BRCT"/>
    <property type="match status" value="4"/>
</dbReference>
<dbReference type="GO" id="GO:0033314">
    <property type="term" value="P:mitotic DNA replication checkpoint signaling"/>
    <property type="evidence" value="ECO:0007669"/>
    <property type="project" value="TreeGrafter"/>
</dbReference>
<feature type="domain" description="BRCT" evidence="3">
    <location>
        <begin position="93"/>
        <end position="164"/>
    </location>
</feature>
<dbReference type="GO" id="GO:0007095">
    <property type="term" value="P:mitotic G2 DNA damage checkpoint signaling"/>
    <property type="evidence" value="ECO:0007669"/>
    <property type="project" value="TreeGrafter"/>
</dbReference>
<feature type="region of interest" description="Disordered" evidence="2">
    <location>
        <begin position="541"/>
        <end position="574"/>
    </location>
</feature>
<dbReference type="OrthoDB" id="251770at2759"/>
<evidence type="ECO:0000256" key="1">
    <source>
        <dbReference type="ARBA" id="ARBA00022737"/>
    </source>
</evidence>
<dbReference type="SMART" id="SM00292">
    <property type="entry name" value="BRCT"/>
    <property type="match status" value="4"/>
</dbReference>
<feature type="domain" description="BRCT" evidence="3">
    <location>
        <begin position="457"/>
        <end position="538"/>
    </location>
</feature>
<protein>
    <submittedName>
        <fullName evidence="4">TOPBP1</fullName>
    </submittedName>
</protein>
<dbReference type="AlphaFoldDB" id="A0A7R8CJ05"/>
<dbReference type="GO" id="GO:0006270">
    <property type="term" value="P:DNA replication initiation"/>
    <property type="evidence" value="ECO:0007669"/>
    <property type="project" value="TreeGrafter"/>
</dbReference>
<dbReference type="SUPFAM" id="SSF52113">
    <property type="entry name" value="BRCT domain"/>
    <property type="match status" value="4"/>
</dbReference>
<evidence type="ECO:0000313" key="4">
    <source>
        <dbReference type="EMBL" id="CAF2833694.1"/>
    </source>
</evidence>
<accession>A0A7R8CJ05</accession>